<keyword evidence="7" id="KW-0472">Membrane</keyword>
<dbReference type="InterPro" id="IPR011989">
    <property type="entry name" value="ARM-like"/>
</dbReference>
<dbReference type="Proteomes" id="UP000053989">
    <property type="component" value="Unassembled WGS sequence"/>
</dbReference>
<dbReference type="FunFam" id="1.25.10.10:FF:000251">
    <property type="entry name" value="AP-3 complex subunit delta"/>
    <property type="match status" value="1"/>
</dbReference>
<comment type="subcellular location">
    <subcellularLocation>
        <location evidence="1">Cytoplasmic vesicle</location>
        <location evidence="1">Clathrin-coated vesicle membrane</location>
        <topology evidence="1">Peripheral membrane protein</topology>
        <orientation evidence="1">Cytoplasmic side</orientation>
    </subcellularLocation>
    <subcellularLocation>
        <location evidence="8">Golgi apparatus</location>
    </subcellularLocation>
</comment>
<dbReference type="InParanoid" id="A0A0C3EPG8"/>
<dbReference type="GO" id="GO:0010008">
    <property type="term" value="C:endosome membrane"/>
    <property type="evidence" value="ECO:0007669"/>
    <property type="project" value="TreeGrafter"/>
</dbReference>
<dbReference type="GO" id="GO:0005794">
    <property type="term" value="C:Golgi apparatus"/>
    <property type="evidence" value="ECO:0007669"/>
    <property type="project" value="UniProtKB-SubCell"/>
</dbReference>
<comment type="subunit">
    <text evidence="8">Adaptor protein complex 3 (AP-3) is a heterotetramer.</text>
</comment>
<keyword evidence="5" id="KW-0677">Repeat</keyword>
<name>A0A0C3EPG8_9AGAM</name>
<evidence type="ECO:0000313" key="11">
    <source>
        <dbReference type="EMBL" id="KIM70059.1"/>
    </source>
</evidence>
<comment type="similarity">
    <text evidence="2 8">Belongs to the adaptor complexes large subunit family.</text>
</comment>
<sequence length="901" mass="99844">MWERTLQDLIRGLRANKNDEAKFIAQAMDEVRKEIKSKDMELKAGAVMKLTYLDMLGYDMNWASFHVIEVMSSSKIHLKSVGYLAAGQSFNEDTDVLMLTTNLIKKDLTANPADVAITLNGLSHVVTPDLARDLSQEVIAMLNHSRPHIRKRAILTLYKLCDKYPGALPQGVIRLQERLDDSDPGVVSAAVNVFCELARRNPLDYLSLAPHLFHLLTTSSNNWMLIKLVKLFGSLAPHEPRLVKKLLPPITELISTTSAISVLYECVHTCIIGNMLQGASGLSLARTCVSKLAAFLQDADQNLKYIALLALVKIVPTHPDLVAEHQDVILASVDDDDISIRMRALDLVTALVNRNNLQPVVQQLLSHLVQSHTSAPSAVQSLSQHVVPVIPSKAPSAPSQSAAYRLVLSQSIISMCSNSTYDNVTDFEWYLSVLVDLTYISNVDVGAQIRDQLIDVVGRVRAARAYAVKLMVKLLSDQTLLMHASEPGTCSEVLWAAAWICGEYCSELLAPEELLPYLLHPEVANLDPDTIAVYLQAANKIYGYWATEAAQQWSEDLLEKVKAAVDSIMEQIEEFVSSPHIEVQERAANILQLFTFIKRDLATHRPKSDSVFADTSSTSLTVFDASPIGSPSFPKSLYLIHPLCSAYELNPVASVAQTSVPIPDGLDLDAWIVPSMQVPLPDEDEGAGEVASEKKVKKSKKGKEKESAGRSKSKGTKKRKEDEGIEELIAQEEVETPEEMAEREQRKAERLERIRDDPYYITDDHPPKPPGEDIDSIPIVRLDELLPSSSKAPVEPRLFALKSNSARSTPQRFVVEKEGEMPEGATPIPPQFHSAPITRQQTPSLFERISTPPPVLPSFQQYEVPEDEPRSSTPEPIKVTRAKKKGTSNKKKRMPKTVQPE</sequence>
<feature type="region of interest" description="Disordered" evidence="9">
    <location>
        <begin position="817"/>
        <end position="901"/>
    </location>
</feature>
<accession>A0A0C3EPG8</accession>
<evidence type="ECO:0000256" key="8">
    <source>
        <dbReference type="PIRNR" id="PIRNR037092"/>
    </source>
</evidence>
<dbReference type="OrthoDB" id="10264595at2759"/>
<dbReference type="GO" id="GO:0030665">
    <property type="term" value="C:clathrin-coated vesicle membrane"/>
    <property type="evidence" value="ECO:0007669"/>
    <property type="project" value="UniProtKB-SubCell"/>
</dbReference>
<dbReference type="InterPro" id="IPR002553">
    <property type="entry name" value="Clathrin/coatomer_adapt-like_N"/>
</dbReference>
<feature type="region of interest" description="Disordered" evidence="9">
    <location>
        <begin position="679"/>
        <end position="775"/>
    </location>
</feature>
<evidence type="ECO:0000259" key="10">
    <source>
        <dbReference type="Pfam" id="PF01602"/>
    </source>
</evidence>
<dbReference type="SUPFAM" id="SSF48371">
    <property type="entry name" value="ARM repeat"/>
    <property type="match status" value="1"/>
</dbReference>
<dbReference type="Gene3D" id="1.25.10.10">
    <property type="entry name" value="Leucine-rich Repeat Variant"/>
    <property type="match status" value="1"/>
</dbReference>
<gene>
    <name evidence="11" type="ORF">SCLCIDRAFT_101653</name>
</gene>
<feature type="compositionally biased region" description="Basic residues" evidence="9">
    <location>
        <begin position="880"/>
        <end position="895"/>
    </location>
</feature>
<evidence type="ECO:0000256" key="4">
    <source>
        <dbReference type="ARBA" id="ARBA00022448"/>
    </source>
</evidence>
<keyword evidence="8" id="KW-0333">Golgi apparatus</keyword>
<dbReference type="EMBL" id="KN822005">
    <property type="protein sequence ID" value="KIM70059.1"/>
    <property type="molecule type" value="Genomic_DNA"/>
</dbReference>
<keyword evidence="6 8" id="KW-0653">Protein transport</keyword>
<dbReference type="PANTHER" id="PTHR22781:SF12">
    <property type="entry name" value="AP-3 COMPLEX SUBUNIT DELTA-1"/>
    <property type="match status" value="1"/>
</dbReference>
<keyword evidence="4 8" id="KW-0813">Transport</keyword>
<protein>
    <recommendedName>
        <fullName evidence="3 8">AP-3 complex subunit delta</fullName>
    </recommendedName>
</protein>
<comment type="function">
    <text evidence="8">Part of the AP-3 complex, an adaptor-related complex which is not clathrin-associated. The complex is associated with the Golgi region as well as more peripheral structures. It facilitates the budding of vesicles from the Golgi membrane.</text>
</comment>
<dbReference type="GO" id="GO:0030123">
    <property type="term" value="C:AP-3 adaptor complex"/>
    <property type="evidence" value="ECO:0007669"/>
    <property type="project" value="InterPro"/>
</dbReference>
<evidence type="ECO:0000256" key="7">
    <source>
        <dbReference type="ARBA" id="ARBA00023136"/>
    </source>
</evidence>
<dbReference type="InterPro" id="IPR017105">
    <property type="entry name" value="AP3_complex_dsu"/>
</dbReference>
<evidence type="ECO:0000256" key="6">
    <source>
        <dbReference type="ARBA" id="ARBA00022927"/>
    </source>
</evidence>
<feature type="compositionally biased region" description="Acidic residues" evidence="9">
    <location>
        <begin position="723"/>
        <end position="739"/>
    </location>
</feature>
<dbReference type="PIRSF" id="PIRSF037092">
    <property type="entry name" value="AP3_complex_delta"/>
    <property type="match status" value="1"/>
</dbReference>
<dbReference type="Pfam" id="PF01602">
    <property type="entry name" value="Adaptin_N"/>
    <property type="match status" value="1"/>
</dbReference>
<evidence type="ECO:0000256" key="3">
    <source>
        <dbReference type="ARBA" id="ARBA00015717"/>
    </source>
</evidence>
<evidence type="ECO:0000256" key="5">
    <source>
        <dbReference type="ARBA" id="ARBA00022737"/>
    </source>
</evidence>
<dbReference type="STRING" id="1036808.A0A0C3EPG8"/>
<evidence type="ECO:0000256" key="9">
    <source>
        <dbReference type="SAM" id="MobiDB-lite"/>
    </source>
</evidence>
<dbReference type="HOGENOM" id="CLU_001908_2_0_1"/>
<evidence type="ECO:0000313" key="12">
    <source>
        <dbReference type="Proteomes" id="UP000053989"/>
    </source>
</evidence>
<reference evidence="11 12" key="1">
    <citation type="submission" date="2014-04" db="EMBL/GenBank/DDBJ databases">
        <authorList>
            <consortium name="DOE Joint Genome Institute"/>
            <person name="Kuo A."/>
            <person name="Kohler A."/>
            <person name="Nagy L.G."/>
            <person name="Floudas D."/>
            <person name="Copeland A."/>
            <person name="Barry K.W."/>
            <person name="Cichocki N."/>
            <person name="Veneault-Fourrey C."/>
            <person name="LaButti K."/>
            <person name="Lindquist E.A."/>
            <person name="Lipzen A."/>
            <person name="Lundell T."/>
            <person name="Morin E."/>
            <person name="Murat C."/>
            <person name="Sun H."/>
            <person name="Tunlid A."/>
            <person name="Henrissat B."/>
            <person name="Grigoriev I.V."/>
            <person name="Hibbett D.S."/>
            <person name="Martin F."/>
            <person name="Nordberg H.P."/>
            <person name="Cantor M.N."/>
            <person name="Hua S.X."/>
        </authorList>
    </citation>
    <scope>NUCLEOTIDE SEQUENCE [LARGE SCALE GENOMIC DNA]</scope>
    <source>
        <strain evidence="11 12">Foug A</strain>
    </source>
</reference>
<dbReference type="FunCoup" id="A0A0C3EPG8">
    <property type="interactions" value="346"/>
</dbReference>
<organism evidence="11 12">
    <name type="scientific">Scleroderma citrinum Foug A</name>
    <dbReference type="NCBI Taxonomy" id="1036808"/>
    <lineage>
        <taxon>Eukaryota</taxon>
        <taxon>Fungi</taxon>
        <taxon>Dikarya</taxon>
        <taxon>Basidiomycota</taxon>
        <taxon>Agaricomycotina</taxon>
        <taxon>Agaricomycetes</taxon>
        <taxon>Agaricomycetidae</taxon>
        <taxon>Boletales</taxon>
        <taxon>Sclerodermatineae</taxon>
        <taxon>Sclerodermataceae</taxon>
        <taxon>Scleroderma</taxon>
    </lineage>
</organism>
<evidence type="ECO:0000256" key="1">
    <source>
        <dbReference type="ARBA" id="ARBA00004145"/>
    </source>
</evidence>
<evidence type="ECO:0000256" key="2">
    <source>
        <dbReference type="ARBA" id="ARBA00006613"/>
    </source>
</evidence>
<keyword evidence="12" id="KW-1185">Reference proteome</keyword>
<dbReference type="AlphaFoldDB" id="A0A0C3EPG8"/>
<reference evidence="12" key="2">
    <citation type="submission" date="2015-01" db="EMBL/GenBank/DDBJ databases">
        <title>Evolutionary Origins and Diversification of the Mycorrhizal Mutualists.</title>
        <authorList>
            <consortium name="DOE Joint Genome Institute"/>
            <consortium name="Mycorrhizal Genomics Consortium"/>
            <person name="Kohler A."/>
            <person name="Kuo A."/>
            <person name="Nagy L.G."/>
            <person name="Floudas D."/>
            <person name="Copeland A."/>
            <person name="Barry K.W."/>
            <person name="Cichocki N."/>
            <person name="Veneault-Fourrey C."/>
            <person name="LaButti K."/>
            <person name="Lindquist E.A."/>
            <person name="Lipzen A."/>
            <person name="Lundell T."/>
            <person name="Morin E."/>
            <person name="Murat C."/>
            <person name="Riley R."/>
            <person name="Ohm R."/>
            <person name="Sun H."/>
            <person name="Tunlid A."/>
            <person name="Henrissat B."/>
            <person name="Grigoriev I.V."/>
            <person name="Hibbett D.S."/>
            <person name="Martin F."/>
        </authorList>
    </citation>
    <scope>NUCLEOTIDE SEQUENCE [LARGE SCALE GENOMIC DNA]</scope>
    <source>
        <strain evidence="12">Foug A</strain>
    </source>
</reference>
<dbReference type="InterPro" id="IPR016024">
    <property type="entry name" value="ARM-type_fold"/>
</dbReference>
<dbReference type="GO" id="GO:0006623">
    <property type="term" value="P:protein targeting to vacuole"/>
    <property type="evidence" value="ECO:0007669"/>
    <property type="project" value="TreeGrafter"/>
</dbReference>
<dbReference type="PANTHER" id="PTHR22781">
    <property type="entry name" value="DELTA ADAPTIN-RELATED"/>
    <property type="match status" value="1"/>
</dbReference>
<proteinExistence type="inferred from homology"/>
<feature type="domain" description="Clathrin/coatomer adaptor adaptin-like N-terminal" evidence="10">
    <location>
        <begin position="20"/>
        <end position="594"/>
    </location>
</feature>
<feature type="compositionally biased region" description="Basic and acidic residues" evidence="9">
    <location>
        <begin position="740"/>
        <end position="771"/>
    </location>
</feature>
<dbReference type="GO" id="GO:0006896">
    <property type="term" value="P:Golgi to vacuole transport"/>
    <property type="evidence" value="ECO:0007669"/>
    <property type="project" value="TreeGrafter"/>
</dbReference>